<dbReference type="InterPro" id="IPR027417">
    <property type="entry name" value="P-loop_NTPase"/>
</dbReference>
<dbReference type="RefSeq" id="WP_307275585.1">
    <property type="nucleotide sequence ID" value="NZ_JAUSVX010000007.1"/>
</dbReference>
<dbReference type="EC" id="7.6.2.11" evidence="7"/>
<dbReference type="EMBL" id="JAUSVX010000007">
    <property type="protein sequence ID" value="MDQ0471054.1"/>
    <property type="molecule type" value="Genomic_DNA"/>
</dbReference>
<dbReference type="NCBIfam" id="TIGR01187">
    <property type="entry name" value="potA"/>
    <property type="match status" value="1"/>
</dbReference>
<dbReference type="Pfam" id="PF00005">
    <property type="entry name" value="ABC_tran"/>
    <property type="match status" value="1"/>
</dbReference>
<dbReference type="PROSITE" id="PS00211">
    <property type="entry name" value="ABC_TRANSPORTER_1"/>
    <property type="match status" value="1"/>
</dbReference>
<dbReference type="Pfam" id="PF08402">
    <property type="entry name" value="TOBE_2"/>
    <property type="match status" value="1"/>
</dbReference>
<comment type="subunit">
    <text evidence="7">The complex is composed of two ATP-binding proteins (PotA), two transmembrane proteins (PotB and PotC) and a solute-binding protein (PotD).</text>
</comment>
<dbReference type="InterPro" id="IPR003593">
    <property type="entry name" value="AAA+_ATPase"/>
</dbReference>
<accession>A0ABU0J9X4</accession>
<protein>
    <recommendedName>
        <fullName evidence="7">Spermidine/putrescine import ATP-binding protein PotA</fullName>
        <ecNumber evidence="7">7.6.2.11</ecNumber>
    </recommendedName>
</protein>
<keyword evidence="1 7" id="KW-0813">Transport</keyword>
<dbReference type="InterPro" id="IPR005893">
    <property type="entry name" value="PotA-like"/>
</dbReference>
<dbReference type="InterPro" id="IPR017871">
    <property type="entry name" value="ABC_transporter-like_CS"/>
</dbReference>
<keyword evidence="2 7" id="KW-1003">Cell membrane</keyword>
<organism evidence="9 10">
    <name type="scientific">Labrys wisconsinensis</name>
    <dbReference type="NCBI Taxonomy" id="425677"/>
    <lineage>
        <taxon>Bacteria</taxon>
        <taxon>Pseudomonadati</taxon>
        <taxon>Pseudomonadota</taxon>
        <taxon>Alphaproteobacteria</taxon>
        <taxon>Hyphomicrobiales</taxon>
        <taxon>Xanthobacteraceae</taxon>
        <taxon>Labrys</taxon>
    </lineage>
</organism>
<evidence type="ECO:0000313" key="9">
    <source>
        <dbReference type="EMBL" id="MDQ0471054.1"/>
    </source>
</evidence>
<evidence type="ECO:0000256" key="3">
    <source>
        <dbReference type="ARBA" id="ARBA00022741"/>
    </source>
</evidence>
<keyword evidence="5 7" id="KW-1278">Translocase</keyword>
<sequence>MAAIGLIDLSKDFGAALALDRMTLRIREGELVTILGPSGSGKTTVLSLIAGLIDPSNGSIFLGDRDVTRLPPARRNIGFVFQNYALFPHLSVFDNIAFPLSIRKRPSRDIQDRVRDMLALVRLDGFEERRPDQLSGGQQQRVALARALAFEPDVLLLDEPMGALDRGLRTELQAELRDLQRRLGVTTVLVTHDQEEALSLSDRVAVLALGQLQQIATPEEIYRRPRNAFVAGLLGAANILEGRMETGADGRRGLRAPTGELLRVDAPFEAQEGSRLQCLIRPEGLRVALRDDSEGALRAVVSDAVFLGQAARYHLTTEAGRSLVASSAPAGPSLLRRGDAVMVSWDEADIWVFPESDGAPGPR</sequence>
<evidence type="ECO:0000256" key="4">
    <source>
        <dbReference type="ARBA" id="ARBA00022840"/>
    </source>
</evidence>
<comment type="similarity">
    <text evidence="7">Belongs to the ABC transporter superfamily. Spermidine/putrescine importer (TC 3.A.1.11.1) family.</text>
</comment>
<evidence type="ECO:0000256" key="6">
    <source>
        <dbReference type="ARBA" id="ARBA00023136"/>
    </source>
</evidence>
<dbReference type="PANTHER" id="PTHR42781:SF4">
    <property type="entry name" value="SPERMIDINE_PUTRESCINE IMPORT ATP-BINDING PROTEIN POTA"/>
    <property type="match status" value="1"/>
</dbReference>
<keyword evidence="3 7" id="KW-0547">Nucleotide-binding</keyword>
<proteinExistence type="inferred from homology"/>
<dbReference type="InterPro" id="IPR013611">
    <property type="entry name" value="Transp-assoc_OB_typ2"/>
</dbReference>
<dbReference type="GO" id="GO:0005524">
    <property type="term" value="F:ATP binding"/>
    <property type="evidence" value="ECO:0007669"/>
    <property type="project" value="UniProtKB-KW"/>
</dbReference>
<dbReference type="Proteomes" id="UP001242480">
    <property type="component" value="Unassembled WGS sequence"/>
</dbReference>
<dbReference type="SUPFAM" id="SSF50331">
    <property type="entry name" value="MOP-like"/>
    <property type="match status" value="1"/>
</dbReference>
<feature type="domain" description="ABC transporter" evidence="8">
    <location>
        <begin position="4"/>
        <end position="234"/>
    </location>
</feature>
<comment type="function">
    <text evidence="7">Part of the ABC transporter complex PotABCD involved in spermidine/putrescine import. Responsible for energy coupling to the transport system.</text>
</comment>
<reference evidence="9 10" key="1">
    <citation type="submission" date="2023-07" db="EMBL/GenBank/DDBJ databases">
        <title>Genomic Encyclopedia of Type Strains, Phase IV (KMG-IV): sequencing the most valuable type-strain genomes for metagenomic binning, comparative biology and taxonomic classification.</title>
        <authorList>
            <person name="Goeker M."/>
        </authorList>
    </citation>
    <scope>NUCLEOTIDE SEQUENCE [LARGE SCALE GENOMIC DNA]</scope>
    <source>
        <strain evidence="9 10">DSM 19619</strain>
    </source>
</reference>
<dbReference type="Gene3D" id="3.40.50.300">
    <property type="entry name" value="P-loop containing nucleotide triphosphate hydrolases"/>
    <property type="match status" value="1"/>
</dbReference>
<evidence type="ECO:0000259" key="8">
    <source>
        <dbReference type="PROSITE" id="PS50893"/>
    </source>
</evidence>
<evidence type="ECO:0000256" key="1">
    <source>
        <dbReference type="ARBA" id="ARBA00022448"/>
    </source>
</evidence>
<dbReference type="SMART" id="SM00382">
    <property type="entry name" value="AAA"/>
    <property type="match status" value="1"/>
</dbReference>
<evidence type="ECO:0000256" key="2">
    <source>
        <dbReference type="ARBA" id="ARBA00022475"/>
    </source>
</evidence>
<gene>
    <name evidence="7" type="primary">potA</name>
    <name evidence="9" type="ORF">QO011_004073</name>
</gene>
<dbReference type="PROSITE" id="PS50893">
    <property type="entry name" value="ABC_TRANSPORTER_2"/>
    <property type="match status" value="1"/>
</dbReference>
<keyword evidence="6 7" id="KW-0472">Membrane</keyword>
<evidence type="ECO:0000256" key="7">
    <source>
        <dbReference type="RuleBase" id="RU364083"/>
    </source>
</evidence>
<keyword evidence="10" id="KW-1185">Reference proteome</keyword>
<name>A0ABU0J9X4_9HYPH</name>
<comment type="caution">
    <text evidence="9">The sequence shown here is derived from an EMBL/GenBank/DDBJ whole genome shotgun (WGS) entry which is preliminary data.</text>
</comment>
<dbReference type="Gene3D" id="2.40.50.100">
    <property type="match status" value="1"/>
</dbReference>
<dbReference type="InterPro" id="IPR008995">
    <property type="entry name" value="Mo/tungstate-bd_C_term_dom"/>
</dbReference>
<keyword evidence="4 7" id="KW-0067">ATP-binding</keyword>
<evidence type="ECO:0000313" key="10">
    <source>
        <dbReference type="Proteomes" id="UP001242480"/>
    </source>
</evidence>
<evidence type="ECO:0000256" key="5">
    <source>
        <dbReference type="ARBA" id="ARBA00022967"/>
    </source>
</evidence>
<dbReference type="InterPro" id="IPR003439">
    <property type="entry name" value="ABC_transporter-like_ATP-bd"/>
</dbReference>
<dbReference type="SUPFAM" id="SSF52540">
    <property type="entry name" value="P-loop containing nucleoside triphosphate hydrolases"/>
    <property type="match status" value="1"/>
</dbReference>
<comment type="catalytic activity">
    <reaction evidence="7">
        <text>ATP + H2O + polyamine-[polyamine-binding protein]Side 1 = ADP + phosphate + polyamineSide 2 + [polyamine-binding protein]Side 1.</text>
        <dbReference type="EC" id="7.6.2.11"/>
    </reaction>
</comment>
<dbReference type="InterPro" id="IPR050093">
    <property type="entry name" value="ABC_SmlMolc_Importer"/>
</dbReference>
<dbReference type="PANTHER" id="PTHR42781">
    <property type="entry name" value="SPERMIDINE/PUTRESCINE IMPORT ATP-BINDING PROTEIN POTA"/>
    <property type="match status" value="1"/>
</dbReference>